<sequence>MANEQYDADGDVFRFLLDPTTDIAMFSEPVAVAIESNPTQIQHHPNTQAAATAVIIRGQPPVHESPDLDLLHREIHVVRENRTPVIRADGFHRQTTAAVLHEAATSSTPDCLLAGSRFQYRADDAHGHSDSSGAVVEKDANLEAFLPLLPGQLDCSRCHLVRHVMHATDITMEEQLYFDLKNDTREWATEFIACNVEIMRNNSSGQLLDSGFSNFVEAVHNNIMDDDPHRALEVNMLQTVISSPSADHQKVEATPSEESSFSAALAAAAPPLAGPEAHHYDSMLLAVEQFYIIAISRPALMSTELDILESSNVTQQDGDIVYPSLQDRKGKGKMQAVQEVRTIDVLEYLRLTREETEKEIKTLSSVDGIHLNNGALSYLVQEVSELKKKICSLQRNALQITVLPSNLSGSMKQIDDIKVEKAGTYAQFIGGVKDAMRKGIVASSHSRMNTGTQDDPILIL</sequence>
<evidence type="ECO:0000313" key="2">
    <source>
        <dbReference type="Proteomes" id="UP000032180"/>
    </source>
</evidence>
<accession>A0A0D9X6E3</accession>
<evidence type="ECO:0000313" key="1">
    <source>
        <dbReference type="EnsemblPlants" id="LPERR08G08320.1"/>
    </source>
</evidence>
<dbReference type="AlphaFoldDB" id="A0A0D9X6E3"/>
<dbReference type="Gramene" id="LPERR08G08320.1">
    <property type="protein sequence ID" value="LPERR08G08320.1"/>
    <property type="gene ID" value="LPERR08G08320"/>
</dbReference>
<name>A0A0D9X6E3_9ORYZ</name>
<dbReference type="HOGENOM" id="CLU_040371_0_0_1"/>
<proteinExistence type="predicted"/>
<dbReference type="EnsemblPlants" id="LPERR08G08320.1">
    <property type="protein sequence ID" value="LPERR08G08320.1"/>
    <property type="gene ID" value="LPERR08G08320"/>
</dbReference>
<dbReference type="Proteomes" id="UP000032180">
    <property type="component" value="Chromosome 8"/>
</dbReference>
<keyword evidence="2" id="KW-1185">Reference proteome</keyword>
<reference evidence="1 2" key="1">
    <citation type="submission" date="2012-08" db="EMBL/GenBank/DDBJ databases">
        <title>Oryza genome evolution.</title>
        <authorList>
            <person name="Wing R.A."/>
        </authorList>
    </citation>
    <scope>NUCLEOTIDE SEQUENCE</scope>
</reference>
<dbReference type="STRING" id="77586.A0A0D9X6E3"/>
<reference evidence="2" key="2">
    <citation type="submission" date="2013-12" db="EMBL/GenBank/DDBJ databases">
        <authorList>
            <person name="Yu Y."/>
            <person name="Lee S."/>
            <person name="de Baynast K."/>
            <person name="Wissotski M."/>
            <person name="Liu L."/>
            <person name="Talag J."/>
            <person name="Goicoechea J."/>
            <person name="Angelova A."/>
            <person name="Jetty R."/>
            <person name="Kudrna D."/>
            <person name="Golser W."/>
            <person name="Rivera L."/>
            <person name="Zhang J."/>
            <person name="Wing R."/>
        </authorList>
    </citation>
    <scope>NUCLEOTIDE SEQUENCE</scope>
</reference>
<organism evidence="1 2">
    <name type="scientific">Leersia perrieri</name>
    <dbReference type="NCBI Taxonomy" id="77586"/>
    <lineage>
        <taxon>Eukaryota</taxon>
        <taxon>Viridiplantae</taxon>
        <taxon>Streptophyta</taxon>
        <taxon>Embryophyta</taxon>
        <taxon>Tracheophyta</taxon>
        <taxon>Spermatophyta</taxon>
        <taxon>Magnoliopsida</taxon>
        <taxon>Liliopsida</taxon>
        <taxon>Poales</taxon>
        <taxon>Poaceae</taxon>
        <taxon>BOP clade</taxon>
        <taxon>Oryzoideae</taxon>
        <taxon>Oryzeae</taxon>
        <taxon>Oryzinae</taxon>
        <taxon>Leersia</taxon>
    </lineage>
</organism>
<reference evidence="1" key="3">
    <citation type="submission" date="2015-04" db="UniProtKB">
        <authorList>
            <consortium name="EnsemblPlants"/>
        </authorList>
    </citation>
    <scope>IDENTIFICATION</scope>
</reference>
<protein>
    <submittedName>
        <fullName evidence="1">Uncharacterized protein</fullName>
    </submittedName>
</protein>